<evidence type="ECO:0000313" key="2">
    <source>
        <dbReference type="EMBL" id="KAA5608000.1"/>
    </source>
</evidence>
<protein>
    <submittedName>
        <fullName evidence="2">Helix-turn-helix domain-containing protein</fullName>
    </submittedName>
</protein>
<dbReference type="OrthoDB" id="7475655at2"/>
<name>A0A5M6IIB2_9PROT</name>
<reference evidence="2 3" key="1">
    <citation type="submission" date="2019-09" db="EMBL/GenBank/DDBJ databases">
        <title>Genome sequence of Rhodovastum atsumiense, a diverse member of the Acetobacteraceae family of non-sulfur purple photosynthetic bacteria.</title>
        <authorList>
            <person name="Meyer T."/>
            <person name="Kyndt J."/>
        </authorList>
    </citation>
    <scope>NUCLEOTIDE SEQUENCE [LARGE SCALE GENOMIC DNA]</scope>
    <source>
        <strain evidence="2 3">DSM 21279</strain>
    </source>
</reference>
<dbReference type="AlphaFoldDB" id="A0A5M6IIB2"/>
<proteinExistence type="predicted"/>
<dbReference type="Pfam" id="PF13384">
    <property type="entry name" value="HTH_23"/>
    <property type="match status" value="1"/>
</dbReference>
<feature type="region of interest" description="Disordered" evidence="1">
    <location>
        <begin position="69"/>
        <end position="93"/>
    </location>
</feature>
<evidence type="ECO:0000256" key="1">
    <source>
        <dbReference type="SAM" id="MobiDB-lite"/>
    </source>
</evidence>
<evidence type="ECO:0000313" key="3">
    <source>
        <dbReference type="Proteomes" id="UP000325255"/>
    </source>
</evidence>
<organism evidence="2 3">
    <name type="scientific">Rhodovastum atsumiense</name>
    <dbReference type="NCBI Taxonomy" id="504468"/>
    <lineage>
        <taxon>Bacteria</taxon>
        <taxon>Pseudomonadati</taxon>
        <taxon>Pseudomonadota</taxon>
        <taxon>Alphaproteobacteria</taxon>
        <taxon>Acetobacterales</taxon>
        <taxon>Acetobacteraceae</taxon>
        <taxon>Rhodovastum</taxon>
    </lineage>
</organism>
<dbReference type="RefSeq" id="WP_150045756.1">
    <property type="nucleotide sequence ID" value="NZ_OW485604.1"/>
</dbReference>
<comment type="caution">
    <text evidence="2">The sequence shown here is derived from an EMBL/GenBank/DDBJ whole genome shotgun (WGS) entry which is preliminary data.</text>
</comment>
<accession>A0A5M6IIB2</accession>
<dbReference type="EMBL" id="VWPK01000116">
    <property type="protein sequence ID" value="KAA5608000.1"/>
    <property type="molecule type" value="Genomic_DNA"/>
</dbReference>
<gene>
    <name evidence="2" type="ORF">F1189_31145</name>
</gene>
<keyword evidence="3" id="KW-1185">Reference proteome</keyword>
<dbReference type="Proteomes" id="UP000325255">
    <property type="component" value="Unassembled WGS sequence"/>
</dbReference>
<sequence>MLAGWRPPKREAFGASMIQRLLFRYGLSKGRPIWTSNVQRESGAEWTLQEVAARLGIHQRTVYRWLRQRPAAQPHGHPGRSARLARADDRNRA</sequence>